<feature type="transmembrane region" description="Helical" evidence="1">
    <location>
        <begin position="70"/>
        <end position="91"/>
    </location>
</feature>
<sequence>MTLDVQFMTMIVMVISGFYLGIIQETFRRFQPHWKENRFLRYFMEITFWLSQVLLLFYVLFRVNAGELRFYVFLALLLGFAAYQALAAHAYKRLLEYVIRVIAACYHFLEKLIQTLIITPVKYLIQLVITLILFVVQLVISILLFIAKVIIFPIKWVIYLIYRLLPKSIQNFLHKTAGFYSTIKNICKKGLEYLKFKRR</sequence>
<organism evidence="2 3">
    <name type="scientific">Lentibacillus populi</name>
    <dbReference type="NCBI Taxonomy" id="1827502"/>
    <lineage>
        <taxon>Bacteria</taxon>
        <taxon>Bacillati</taxon>
        <taxon>Bacillota</taxon>
        <taxon>Bacilli</taxon>
        <taxon>Bacillales</taxon>
        <taxon>Bacillaceae</taxon>
        <taxon>Lentibacillus</taxon>
    </lineage>
</organism>
<reference evidence="2" key="1">
    <citation type="journal article" date="2014" name="Int. J. Syst. Evol. Microbiol.">
        <title>Complete genome sequence of Corynebacterium casei LMG S-19264T (=DSM 44701T), isolated from a smear-ripened cheese.</title>
        <authorList>
            <consortium name="US DOE Joint Genome Institute (JGI-PGF)"/>
            <person name="Walter F."/>
            <person name="Albersmeier A."/>
            <person name="Kalinowski J."/>
            <person name="Ruckert C."/>
        </authorList>
    </citation>
    <scope>NUCLEOTIDE SEQUENCE</scope>
    <source>
        <strain evidence="2">CGMCC 1.15454</strain>
    </source>
</reference>
<reference evidence="2" key="2">
    <citation type="submission" date="2020-09" db="EMBL/GenBank/DDBJ databases">
        <authorList>
            <person name="Sun Q."/>
            <person name="Zhou Y."/>
        </authorList>
    </citation>
    <scope>NUCLEOTIDE SEQUENCE</scope>
    <source>
        <strain evidence="2">CGMCC 1.15454</strain>
    </source>
</reference>
<evidence type="ECO:0000313" key="2">
    <source>
        <dbReference type="EMBL" id="GGB51192.1"/>
    </source>
</evidence>
<dbReference type="NCBIfam" id="TIGR02893">
    <property type="entry name" value="spore_yabQ"/>
    <property type="match status" value="1"/>
</dbReference>
<protein>
    <recommendedName>
        <fullName evidence="4">Spore cortex biosynthesis protein YabQ</fullName>
    </recommendedName>
</protein>
<keyword evidence="3" id="KW-1185">Reference proteome</keyword>
<evidence type="ECO:0008006" key="4">
    <source>
        <dbReference type="Google" id="ProtNLM"/>
    </source>
</evidence>
<dbReference type="InterPro" id="IPR019074">
    <property type="entry name" value="YabQ"/>
</dbReference>
<feature type="transmembrane region" description="Helical" evidence="1">
    <location>
        <begin position="39"/>
        <end position="58"/>
    </location>
</feature>
<accession>A0A9W5TZZ4</accession>
<dbReference type="AlphaFoldDB" id="A0A9W5TZZ4"/>
<comment type="caution">
    <text evidence="2">The sequence shown here is derived from an EMBL/GenBank/DDBJ whole genome shotgun (WGS) entry which is preliminary data.</text>
</comment>
<dbReference type="RefSeq" id="WP_188725465.1">
    <property type="nucleotide sequence ID" value="NZ_BMJD01000028.1"/>
</dbReference>
<name>A0A9W5TZZ4_9BACI</name>
<proteinExistence type="predicted"/>
<feature type="transmembrane region" description="Helical" evidence="1">
    <location>
        <begin position="6"/>
        <end position="27"/>
    </location>
</feature>
<dbReference type="Proteomes" id="UP000621492">
    <property type="component" value="Unassembled WGS sequence"/>
</dbReference>
<evidence type="ECO:0000313" key="3">
    <source>
        <dbReference type="Proteomes" id="UP000621492"/>
    </source>
</evidence>
<keyword evidence="1" id="KW-1133">Transmembrane helix</keyword>
<dbReference type="Pfam" id="PF09578">
    <property type="entry name" value="Spore_YabQ"/>
    <property type="match status" value="1"/>
</dbReference>
<keyword evidence="1" id="KW-0472">Membrane</keyword>
<feature type="transmembrane region" description="Helical" evidence="1">
    <location>
        <begin position="112"/>
        <end position="136"/>
    </location>
</feature>
<evidence type="ECO:0000256" key="1">
    <source>
        <dbReference type="SAM" id="Phobius"/>
    </source>
</evidence>
<dbReference type="EMBL" id="BMJD01000028">
    <property type="protein sequence ID" value="GGB51192.1"/>
    <property type="molecule type" value="Genomic_DNA"/>
</dbReference>
<gene>
    <name evidence="2" type="ORF">GCM10011409_30950</name>
</gene>
<feature type="transmembrane region" description="Helical" evidence="1">
    <location>
        <begin position="142"/>
        <end position="162"/>
    </location>
</feature>
<keyword evidence="1" id="KW-0812">Transmembrane</keyword>